<feature type="compositionally biased region" description="Basic and acidic residues" evidence="4">
    <location>
        <begin position="353"/>
        <end position="365"/>
    </location>
</feature>
<evidence type="ECO:0000256" key="2">
    <source>
        <dbReference type="ARBA" id="ARBA00022989"/>
    </source>
</evidence>
<evidence type="ECO:0000256" key="4">
    <source>
        <dbReference type="SAM" id="MobiDB-lite"/>
    </source>
</evidence>
<accession>A0A6A6K0H8</accession>
<feature type="region of interest" description="Disordered" evidence="4">
    <location>
        <begin position="344"/>
        <end position="455"/>
    </location>
</feature>
<proteinExistence type="predicted"/>
<feature type="compositionally biased region" description="Basic and acidic residues" evidence="4">
    <location>
        <begin position="562"/>
        <end position="571"/>
    </location>
</feature>
<comment type="caution">
    <text evidence="6">The sequence shown here is derived from an EMBL/GenBank/DDBJ whole genome shotgun (WGS) entry which is preliminary data.</text>
</comment>
<evidence type="ECO:0000256" key="3">
    <source>
        <dbReference type="ARBA" id="ARBA00023136"/>
    </source>
</evidence>
<feature type="compositionally biased region" description="Basic and acidic residues" evidence="4">
    <location>
        <begin position="519"/>
        <end position="535"/>
    </location>
</feature>
<dbReference type="AlphaFoldDB" id="A0A6A6K0H8"/>
<feature type="region of interest" description="Disordered" evidence="4">
    <location>
        <begin position="488"/>
        <end position="720"/>
    </location>
</feature>
<evidence type="ECO:0000256" key="1">
    <source>
        <dbReference type="ARBA" id="ARBA00022692"/>
    </source>
</evidence>
<keyword evidence="2 5" id="KW-1133">Transmembrane helix</keyword>
<feature type="transmembrane region" description="Helical" evidence="5">
    <location>
        <begin position="45"/>
        <end position="69"/>
    </location>
</feature>
<feature type="transmembrane region" description="Helical" evidence="5">
    <location>
        <begin position="275"/>
        <end position="292"/>
    </location>
</feature>
<feature type="compositionally biased region" description="Basic and acidic residues" evidence="4">
    <location>
        <begin position="596"/>
        <end position="608"/>
    </location>
</feature>
<feature type="transmembrane region" description="Helical" evidence="5">
    <location>
        <begin position="151"/>
        <end position="176"/>
    </location>
</feature>
<gene>
    <name evidence="6" type="ORF">GH714_042779</name>
</gene>
<feature type="compositionally biased region" description="Basic and acidic residues" evidence="4">
    <location>
        <begin position="672"/>
        <end position="684"/>
    </location>
</feature>
<sequence length="720" mass="76522">MSTTQGVANVDQVDDIASAVEKSFKENKKGAIQQIYSNQVTSKPFWMLIQGVLTLYLMFSAVGYIMGVIKITKYDLAIRVAKVVFLVCMFSPDGDRSFKFLDATLGLLLTSELWLRLLALIAAGPVGWLAFVGVVWALIEFFLAMFSAMITYLFSILAVAFLITLAPIFFSFILFQRTRQLFDGWLKVLMNFSLQPIIIFASLAFLNQMILTSLHVVTDFTACENCAIGINIPSNDPGTPNKPDICLLPVMLPIGFSNELSVNDRYREGLAREDIGFMGLPFGVAIVLVLILCCKSVREFVKISETIAHSISGSVASITASAMGATQAMLGVVGLDAASQQRIAAARGMAPPGEEKVQFESRDGARPMQEGADPKSPEPDGDGAAARAATQGVDDSAAPDAGSGDSAAGASQSGDDSVAGGGAPRVGVPDVADFGGSGGEGSPLMGDQSSDMVQVQMRLWGPVEGSEDEYGGYAQWCSDDVGVAHYEEVGADAPMGPGGGEAEDDQYGGDMLSGASDDEQSRLHPEDSWFDARSEWEDEPSPLAGGEDVRPSGDTGAADSEEPGHGAHHEDNPDDQSIAQSVGDSDASDSGADTDEVGRTDTTSHAEYAESDVGQDDQQQSPEEEPDDHARAASGAEHPEHPEQKDDDSKASQGYQAEFVDHLSGIEEADDSTGRRVDVAEHTTDGAADSYGNSDGEVIEEKLNKNPDNDTSTEEKQDKE</sequence>
<dbReference type="Proteomes" id="UP000467840">
    <property type="component" value="Unassembled WGS sequence"/>
</dbReference>
<evidence type="ECO:0000313" key="7">
    <source>
        <dbReference type="Proteomes" id="UP000467840"/>
    </source>
</evidence>
<name>A0A6A6K0H8_HEVBR</name>
<keyword evidence="3 5" id="KW-0472">Membrane</keyword>
<feature type="transmembrane region" description="Helical" evidence="5">
    <location>
        <begin position="113"/>
        <end position="139"/>
    </location>
</feature>
<feature type="transmembrane region" description="Helical" evidence="5">
    <location>
        <begin position="188"/>
        <end position="206"/>
    </location>
</feature>
<reference evidence="6 7" key="1">
    <citation type="journal article" date="2020" name="Mol. Plant">
        <title>The Chromosome-Based Rubber Tree Genome Provides New Insights into Spurge Genome Evolution and Rubber Biosynthesis.</title>
        <authorList>
            <person name="Liu J."/>
            <person name="Shi C."/>
            <person name="Shi C.C."/>
            <person name="Li W."/>
            <person name="Zhang Q.J."/>
            <person name="Zhang Y."/>
            <person name="Li K."/>
            <person name="Lu H.F."/>
            <person name="Shi C."/>
            <person name="Zhu S.T."/>
            <person name="Xiao Z.Y."/>
            <person name="Nan H."/>
            <person name="Yue Y."/>
            <person name="Zhu X.G."/>
            <person name="Wu Y."/>
            <person name="Hong X.N."/>
            <person name="Fan G.Y."/>
            <person name="Tong Y."/>
            <person name="Zhang D."/>
            <person name="Mao C.L."/>
            <person name="Liu Y.L."/>
            <person name="Hao S.J."/>
            <person name="Liu W.Q."/>
            <person name="Lv M.Q."/>
            <person name="Zhang H.B."/>
            <person name="Liu Y."/>
            <person name="Hu-Tang G.R."/>
            <person name="Wang J.P."/>
            <person name="Wang J.H."/>
            <person name="Sun Y.H."/>
            <person name="Ni S.B."/>
            <person name="Chen W.B."/>
            <person name="Zhang X.C."/>
            <person name="Jiao Y.N."/>
            <person name="Eichler E.E."/>
            <person name="Li G.H."/>
            <person name="Liu X."/>
            <person name="Gao L.Z."/>
        </authorList>
    </citation>
    <scope>NUCLEOTIDE SEQUENCE [LARGE SCALE GENOMIC DNA]</scope>
    <source>
        <strain evidence="7">cv. GT1</strain>
        <tissue evidence="6">Leaf</tissue>
    </source>
</reference>
<evidence type="ECO:0000256" key="5">
    <source>
        <dbReference type="SAM" id="Phobius"/>
    </source>
</evidence>
<evidence type="ECO:0000313" key="6">
    <source>
        <dbReference type="EMBL" id="KAF2281955.1"/>
    </source>
</evidence>
<feature type="compositionally biased region" description="Basic and acidic residues" evidence="4">
    <location>
        <begin position="699"/>
        <end position="720"/>
    </location>
</feature>
<feature type="compositionally biased region" description="Low complexity" evidence="4">
    <location>
        <begin position="581"/>
        <end position="591"/>
    </location>
</feature>
<dbReference type="EMBL" id="JAAGAX010000511">
    <property type="protein sequence ID" value="KAF2281955.1"/>
    <property type="molecule type" value="Genomic_DNA"/>
</dbReference>
<feature type="compositionally biased region" description="Basic and acidic residues" evidence="4">
    <location>
        <begin position="637"/>
        <end position="650"/>
    </location>
</feature>
<feature type="compositionally biased region" description="Low complexity" evidence="4">
    <location>
        <begin position="392"/>
        <end position="418"/>
    </location>
</feature>
<keyword evidence="7" id="KW-1185">Reference proteome</keyword>
<protein>
    <submittedName>
        <fullName evidence="6">Uncharacterized protein</fullName>
    </submittedName>
</protein>
<dbReference type="InterPro" id="IPR007688">
    <property type="entry name" value="Conjugal_tfr_TrbL/VirB6"/>
</dbReference>
<dbReference type="Pfam" id="PF04610">
    <property type="entry name" value="TrbL"/>
    <property type="match status" value="1"/>
</dbReference>
<dbReference type="GO" id="GO:0030255">
    <property type="term" value="P:protein secretion by the type IV secretion system"/>
    <property type="evidence" value="ECO:0007669"/>
    <property type="project" value="InterPro"/>
</dbReference>
<keyword evidence="1 5" id="KW-0812">Transmembrane</keyword>
<organism evidence="6 7">
    <name type="scientific">Hevea brasiliensis</name>
    <name type="common">Para rubber tree</name>
    <name type="synonym">Siphonia brasiliensis</name>
    <dbReference type="NCBI Taxonomy" id="3981"/>
    <lineage>
        <taxon>Eukaryota</taxon>
        <taxon>Viridiplantae</taxon>
        <taxon>Streptophyta</taxon>
        <taxon>Embryophyta</taxon>
        <taxon>Tracheophyta</taxon>
        <taxon>Spermatophyta</taxon>
        <taxon>Magnoliopsida</taxon>
        <taxon>eudicotyledons</taxon>
        <taxon>Gunneridae</taxon>
        <taxon>Pentapetalae</taxon>
        <taxon>rosids</taxon>
        <taxon>fabids</taxon>
        <taxon>Malpighiales</taxon>
        <taxon>Euphorbiaceae</taxon>
        <taxon>Crotonoideae</taxon>
        <taxon>Micrandreae</taxon>
        <taxon>Hevea</taxon>
    </lineage>
</organism>